<dbReference type="SUPFAM" id="SSF46767">
    <property type="entry name" value="Methylated DNA-protein cysteine methyltransferase, C-terminal domain"/>
    <property type="match status" value="1"/>
</dbReference>
<feature type="region of interest" description="Disordered" evidence="2">
    <location>
        <begin position="1"/>
        <end position="49"/>
    </location>
</feature>
<dbReference type="Pfam" id="PF01035">
    <property type="entry name" value="DNA_binding_1"/>
    <property type="match status" value="1"/>
</dbReference>
<dbReference type="CDD" id="cd06445">
    <property type="entry name" value="ATase"/>
    <property type="match status" value="1"/>
</dbReference>
<evidence type="ECO:0000256" key="2">
    <source>
        <dbReference type="SAM" id="MobiDB-lite"/>
    </source>
</evidence>
<evidence type="ECO:0000313" key="4">
    <source>
        <dbReference type="EMBL" id="CAE8632922.1"/>
    </source>
</evidence>
<name>A0A813H531_POLGL</name>
<dbReference type="InterPro" id="IPR052520">
    <property type="entry name" value="ATL_DNA_repair"/>
</dbReference>
<keyword evidence="1" id="KW-0227">DNA damage</keyword>
<evidence type="ECO:0000256" key="1">
    <source>
        <dbReference type="ARBA" id="ARBA00022763"/>
    </source>
</evidence>
<dbReference type="AlphaFoldDB" id="A0A813H531"/>
<keyword evidence="5" id="KW-1185">Reference proteome</keyword>
<evidence type="ECO:0000313" key="5">
    <source>
        <dbReference type="Proteomes" id="UP000654075"/>
    </source>
</evidence>
<proteinExistence type="predicted"/>
<gene>
    <name evidence="4" type="ORF">PGLA1383_LOCUS48843</name>
</gene>
<dbReference type="Proteomes" id="UP000654075">
    <property type="component" value="Unassembled WGS sequence"/>
</dbReference>
<dbReference type="PANTHER" id="PTHR42942:SF1">
    <property type="entry name" value="ALKYLTRANSFERASE-LIKE PROTEIN 1"/>
    <property type="match status" value="1"/>
</dbReference>
<dbReference type="EMBL" id="CAJNNV010030558">
    <property type="protein sequence ID" value="CAE8632922.1"/>
    <property type="molecule type" value="Genomic_DNA"/>
</dbReference>
<sequence>MAPVQKKPSIAGSSRSVPPNTLRVHAIKQRDITKASGSRSKRIAGRSGASLTAIQVPVDEWHLAVWRKVQEVPRGRVTSYGDVARALGSENHSRHVGRALRALPSGDFKAKGPVPWWRVVNSAGQVAFRPDDIVDSGSRSHQQNRLAAEGISFAKAALGGSRIQGFSKLRWDFAPDAS</sequence>
<protein>
    <recommendedName>
        <fullName evidence="3">Methylated-DNA-[protein]-cysteine S-methyltransferase DNA binding domain-containing protein</fullName>
    </recommendedName>
</protein>
<dbReference type="InterPro" id="IPR036388">
    <property type="entry name" value="WH-like_DNA-bd_sf"/>
</dbReference>
<accession>A0A813H531</accession>
<dbReference type="GO" id="GO:0003824">
    <property type="term" value="F:catalytic activity"/>
    <property type="evidence" value="ECO:0007669"/>
    <property type="project" value="InterPro"/>
</dbReference>
<feature type="domain" description="Methylated-DNA-[protein]-cysteine S-methyltransferase DNA binding" evidence="3">
    <location>
        <begin position="62"/>
        <end position="151"/>
    </location>
</feature>
<dbReference type="Gene3D" id="1.10.10.10">
    <property type="entry name" value="Winged helix-like DNA-binding domain superfamily/Winged helix DNA-binding domain"/>
    <property type="match status" value="1"/>
</dbReference>
<dbReference type="OrthoDB" id="2548197at2759"/>
<comment type="caution">
    <text evidence="4">The sequence shown here is derived from an EMBL/GenBank/DDBJ whole genome shotgun (WGS) entry which is preliminary data.</text>
</comment>
<dbReference type="InterPro" id="IPR014048">
    <property type="entry name" value="MethylDNA_cys_MeTrfase_DNA-bd"/>
</dbReference>
<organism evidence="4 5">
    <name type="scientific">Polarella glacialis</name>
    <name type="common">Dinoflagellate</name>
    <dbReference type="NCBI Taxonomy" id="89957"/>
    <lineage>
        <taxon>Eukaryota</taxon>
        <taxon>Sar</taxon>
        <taxon>Alveolata</taxon>
        <taxon>Dinophyceae</taxon>
        <taxon>Suessiales</taxon>
        <taxon>Suessiaceae</taxon>
        <taxon>Polarella</taxon>
    </lineage>
</organism>
<dbReference type="GO" id="GO:0006281">
    <property type="term" value="P:DNA repair"/>
    <property type="evidence" value="ECO:0007669"/>
    <property type="project" value="InterPro"/>
</dbReference>
<evidence type="ECO:0000259" key="3">
    <source>
        <dbReference type="Pfam" id="PF01035"/>
    </source>
</evidence>
<reference evidence="4" key="1">
    <citation type="submission" date="2021-02" db="EMBL/GenBank/DDBJ databases">
        <authorList>
            <person name="Dougan E. K."/>
            <person name="Rhodes N."/>
            <person name="Thang M."/>
            <person name="Chan C."/>
        </authorList>
    </citation>
    <scope>NUCLEOTIDE SEQUENCE</scope>
</reference>
<dbReference type="PANTHER" id="PTHR42942">
    <property type="entry name" value="6-O-METHYLGUANINE DNA METHYLTRANSFERASE"/>
    <property type="match status" value="1"/>
</dbReference>
<dbReference type="InterPro" id="IPR036217">
    <property type="entry name" value="MethylDNA_cys_MeTrfase_DNAb"/>
</dbReference>